<organism evidence="1 2">
    <name type="scientific">Aeromonas phage Ah1</name>
    <dbReference type="NCBI Taxonomy" id="2053701"/>
    <lineage>
        <taxon>Viruses</taxon>
        <taxon>Duplodnaviria</taxon>
        <taxon>Heunggongvirae</taxon>
        <taxon>Uroviricota</taxon>
        <taxon>Caudoviricetes</taxon>
        <taxon>Pantevenvirales</taxon>
        <taxon>Straboviridae</taxon>
        <taxon>Cinqassovirus</taxon>
        <taxon>Cinqassovirus ah1</taxon>
    </lineage>
</organism>
<protein>
    <submittedName>
        <fullName evidence="1">Uncharacterized protein</fullName>
    </submittedName>
</protein>
<dbReference type="Proteomes" id="UP000240934">
    <property type="component" value="Segment"/>
</dbReference>
<accession>A0A2H4YFF5</accession>
<evidence type="ECO:0000313" key="2">
    <source>
        <dbReference type="Proteomes" id="UP000240934"/>
    </source>
</evidence>
<sequence>MSRFVVSPVAGKITRFVVNSEKVVGLVKLHSGKTLLTVKVDGQLPTVYTVAERFEDLALKLKDCYIKRAVVTPVEHRGIAKFVVGADKIVGLHENIHGEVLLSFRTSEYDVPNRVMIEESLEAVLEAIA</sequence>
<keyword evidence="2" id="KW-1185">Reference proteome</keyword>
<gene>
    <name evidence="1" type="ORF">Ah1_00194</name>
</gene>
<reference evidence="1 2" key="1">
    <citation type="submission" date="2017-10" db="EMBL/GenBank/DDBJ databases">
        <title>Antibacterial composition for extension of chilled fish shelf life and decreasing of risk of food-borne infections, bacteriophage strains for its preparation.</title>
        <authorList>
            <person name="Zulkarneev E.R."/>
            <person name="Aleshkin A.V."/>
            <person name="Rubalsky O.V."/>
            <person name="Kiseleva I.A."/>
            <person name="Rubalskii E.O."/>
            <person name="Lebedev S.N."/>
        </authorList>
    </citation>
    <scope>NUCLEOTIDE SEQUENCE [LARGE SCALE GENOMIC DNA]</scope>
</reference>
<evidence type="ECO:0000313" key="1">
    <source>
        <dbReference type="EMBL" id="AUE22714.1"/>
    </source>
</evidence>
<proteinExistence type="predicted"/>
<name>A0A2H4YFF5_9CAUD</name>
<dbReference type="EMBL" id="MG250483">
    <property type="protein sequence ID" value="AUE22714.1"/>
    <property type="molecule type" value="Genomic_DNA"/>
</dbReference>